<feature type="signal peptide" evidence="2">
    <location>
        <begin position="1"/>
        <end position="19"/>
    </location>
</feature>
<dbReference type="InterPro" id="IPR018247">
    <property type="entry name" value="EF_Hand_1_Ca_BS"/>
</dbReference>
<proteinExistence type="predicted"/>
<evidence type="ECO:0008006" key="5">
    <source>
        <dbReference type="Google" id="ProtNLM"/>
    </source>
</evidence>
<evidence type="ECO:0000313" key="3">
    <source>
        <dbReference type="EMBL" id="WWA46165.1"/>
    </source>
</evidence>
<dbReference type="EMBL" id="CP144918">
    <property type="protein sequence ID" value="WWA46165.1"/>
    <property type="molecule type" value="Genomic_DNA"/>
</dbReference>
<feature type="compositionally biased region" description="Acidic residues" evidence="1">
    <location>
        <begin position="37"/>
        <end position="48"/>
    </location>
</feature>
<dbReference type="Gene3D" id="1.10.238.10">
    <property type="entry name" value="EF-hand"/>
    <property type="match status" value="1"/>
</dbReference>
<gene>
    <name evidence="3" type="ORF">V5F89_07645</name>
</gene>
<feature type="region of interest" description="Disordered" evidence="1">
    <location>
        <begin position="98"/>
        <end position="120"/>
    </location>
</feature>
<keyword evidence="2" id="KW-0732">Signal</keyword>
<dbReference type="SUPFAM" id="SSF47473">
    <property type="entry name" value="EF-hand"/>
    <property type="match status" value="1"/>
</dbReference>
<feature type="region of interest" description="Disordered" evidence="1">
    <location>
        <begin position="25"/>
        <end position="56"/>
    </location>
</feature>
<dbReference type="PROSITE" id="PS00018">
    <property type="entry name" value="EF_HAND_1"/>
    <property type="match status" value="1"/>
</dbReference>
<dbReference type="Proteomes" id="UP001335183">
    <property type="component" value="Chromosome"/>
</dbReference>
<evidence type="ECO:0000256" key="1">
    <source>
        <dbReference type="SAM" id="MobiDB-lite"/>
    </source>
</evidence>
<reference evidence="3 4" key="1">
    <citation type="submission" date="2024-02" db="EMBL/GenBank/DDBJ databases">
        <title>The whole genome sequence of five bacterial samples isolated from Abu Dhabi Sabkha-shore region.</title>
        <authorList>
            <person name="Sudalaimuthuasari N."/>
            <person name="Sarfraz B."/>
            <person name="Tuyisabe J.D."/>
            <person name="Mugisha Ntwali L.D.M."/>
            <person name="Ali A.I.A.A."/>
            <person name="Almansoori S.Z.A."/>
            <person name="Alajami H.S.A."/>
            <person name="Almeqbaali A.A.S."/>
            <person name="Kundu B."/>
            <person name="Saeed E.E."/>
            <person name="Sukumarinath V."/>
            <person name="Mishra A.K."/>
            <person name="Hazzouri K.M."/>
            <person name="Almaskari R."/>
            <person name="Sharma A.K."/>
            <person name="Amiri K.M.A."/>
        </authorList>
    </citation>
    <scope>NUCLEOTIDE SEQUENCE [LARGE SCALE GENOMIC DNA]</scope>
    <source>
        <strain evidence="4">kcgeb_sd</strain>
    </source>
</reference>
<dbReference type="InterPro" id="IPR011992">
    <property type="entry name" value="EF-hand-dom_pair"/>
</dbReference>
<evidence type="ECO:0000313" key="4">
    <source>
        <dbReference type="Proteomes" id="UP001335183"/>
    </source>
</evidence>
<keyword evidence="4" id="KW-1185">Reference proteome</keyword>
<evidence type="ECO:0000256" key="2">
    <source>
        <dbReference type="SAM" id="SignalP"/>
    </source>
</evidence>
<dbReference type="RefSeq" id="WP_338445067.1">
    <property type="nucleotide sequence ID" value="NZ_CP144918.1"/>
</dbReference>
<sequence length="203" mass="22277">MKKYHLSLATATALAFALAACGEPDVAETDSSAVEDSAVEDDVSEVADYDPSGRDYTLNEEAQARRDAFDEGAFQDEYGSYRDEIMSEQVRLIDEGAGEDQDPAEAQAASEPRDPQTNMRARENMTFSYLDRNDDGQLSVAEYAIWAIPLDPTEPKPNDENAPYVTADQANKAADSFFYYDRDGDTYLSQSEFSAARTGADVG</sequence>
<name>A0ABZ2CZD7_9SPHN</name>
<accession>A0ABZ2CZD7</accession>
<protein>
    <recommendedName>
        <fullName evidence="5">EF-hand domain-containing protein</fullName>
    </recommendedName>
</protein>
<feature type="chain" id="PRO_5045467434" description="EF-hand domain-containing protein" evidence="2">
    <location>
        <begin position="20"/>
        <end position="203"/>
    </location>
</feature>
<dbReference type="PROSITE" id="PS51257">
    <property type="entry name" value="PROKAR_LIPOPROTEIN"/>
    <property type="match status" value="1"/>
</dbReference>
<organism evidence="3 4">
    <name type="scientific">Pelagerythrobacter marensis</name>
    <dbReference type="NCBI Taxonomy" id="543877"/>
    <lineage>
        <taxon>Bacteria</taxon>
        <taxon>Pseudomonadati</taxon>
        <taxon>Pseudomonadota</taxon>
        <taxon>Alphaproteobacteria</taxon>
        <taxon>Sphingomonadales</taxon>
        <taxon>Erythrobacteraceae</taxon>
        <taxon>Pelagerythrobacter</taxon>
    </lineage>
</organism>